<dbReference type="PANTHER" id="PTHR10489:SF910">
    <property type="entry name" value="ATYPICAL CHEMOKINE RECEPTOR 4"/>
    <property type="match status" value="1"/>
</dbReference>
<dbReference type="GO" id="GO:0005044">
    <property type="term" value="F:scavenger receptor activity"/>
    <property type="evidence" value="ECO:0007669"/>
    <property type="project" value="InterPro"/>
</dbReference>
<feature type="transmembrane region" description="Helical" evidence="12">
    <location>
        <begin position="225"/>
        <end position="246"/>
    </location>
</feature>
<feature type="transmembrane region" description="Helical" evidence="12">
    <location>
        <begin position="153"/>
        <end position="178"/>
    </location>
</feature>
<keyword evidence="15" id="KW-1185">Reference proteome</keyword>
<evidence type="ECO:0000256" key="12">
    <source>
        <dbReference type="SAM" id="Phobius"/>
    </source>
</evidence>
<protein>
    <recommendedName>
        <fullName evidence="13">G-protein coupled receptors family 1 profile domain-containing protein</fullName>
    </recommendedName>
</protein>
<dbReference type="Gene3D" id="1.20.1070.10">
    <property type="entry name" value="Rhodopsin 7-helix transmembrane proteins"/>
    <property type="match status" value="1"/>
</dbReference>
<dbReference type="GO" id="GO:0060326">
    <property type="term" value="P:cell chemotaxis"/>
    <property type="evidence" value="ECO:0007669"/>
    <property type="project" value="TreeGrafter"/>
</dbReference>
<keyword evidence="8" id="KW-0325">Glycoprotein</keyword>
<feature type="transmembrane region" description="Helical" evidence="12">
    <location>
        <begin position="361"/>
        <end position="378"/>
    </location>
</feature>
<keyword evidence="9 10" id="KW-0807">Transducer</keyword>
<dbReference type="GO" id="GO:0019722">
    <property type="term" value="P:calcium-mediated signaling"/>
    <property type="evidence" value="ECO:0007669"/>
    <property type="project" value="TreeGrafter"/>
</dbReference>
<dbReference type="Pfam" id="PF00001">
    <property type="entry name" value="7tm_1"/>
    <property type="match status" value="1"/>
</dbReference>
<feature type="region of interest" description="Disordered" evidence="11">
    <location>
        <begin position="15"/>
        <end position="47"/>
    </location>
</feature>
<comment type="caution">
    <text evidence="14">The sequence shown here is derived from an EMBL/GenBank/DDBJ whole genome shotgun (WGS) entry which is preliminary data.</text>
</comment>
<keyword evidence="4 12" id="KW-1133">Transmembrane helix</keyword>
<keyword evidence="5 10" id="KW-0297">G-protein coupled receptor</keyword>
<dbReference type="PRINTS" id="PR01558">
    <property type="entry name" value="CHEMOKINER11"/>
</dbReference>
<accession>A0AAE0V6H4</accession>
<evidence type="ECO:0000256" key="2">
    <source>
        <dbReference type="ARBA" id="ARBA00022475"/>
    </source>
</evidence>
<evidence type="ECO:0000256" key="10">
    <source>
        <dbReference type="RuleBase" id="RU000688"/>
    </source>
</evidence>
<keyword evidence="3 10" id="KW-0812">Transmembrane</keyword>
<evidence type="ECO:0000256" key="11">
    <source>
        <dbReference type="SAM" id="MobiDB-lite"/>
    </source>
</evidence>
<comment type="similarity">
    <text evidence="10">Belongs to the G-protein coupled receptor 1 family.</text>
</comment>
<dbReference type="PROSITE" id="PS00237">
    <property type="entry name" value="G_PROTEIN_RECEP_F1_1"/>
    <property type="match status" value="1"/>
</dbReference>
<gene>
    <name evidence="14" type="ORF">QTP70_007674</name>
</gene>
<dbReference type="PRINTS" id="PR00657">
    <property type="entry name" value="CCCHEMOKINER"/>
</dbReference>
<evidence type="ECO:0000256" key="5">
    <source>
        <dbReference type="ARBA" id="ARBA00023040"/>
    </source>
</evidence>
<feature type="transmembrane region" description="Helical" evidence="12">
    <location>
        <begin position="321"/>
        <end position="340"/>
    </location>
</feature>
<dbReference type="Proteomes" id="UP001274896">
    <property type="component" value="Unassembled WGS sequence"/>
</dbReference>
<dbReference type="InterPro" id="IPR000276">
    <property type="entry name" value="GPCR_Rhodpsn"/>
</dbReference>
<evidence type="ECO:0000259" key="13">
    <source>
        <dbReference type="PROSITE" id="PS50262"/>
    </source>
</evidence>
<feature type="domain" description="G-protein coupled receptors family 1 profile" evidence="13">
    <location>
        <begin position="169"/>
        <end position="425"/>
    </location>
</feature>
<keyword evidence="6 12" id="KW-0472">Membrane</keyword>
<dbReference type="AlphaFoldDB" id="A0AAE0V6H4"/>
<evidence type="ECO:0000313" key="14">
    <source>
        <dbReference type="EMBL" id="KAK3545476.1"/>
    </source>
</evidence>
<dbReference type="GO" id="GO:0019957">
    <property type="term" value="F:C-C chemokine binding"/>
    <property type="evidence" value="ECO:0007669"/>
    <property type="project" value="TreeGrafter"/>
</dbReference>
<evidence type="ECO:0000313" key="15">
    <source>
        <dbReference type="Proteomes" id="UP001274896"/>
    </source>
</evidence>
<keyword evidence="2" id="KW-1003">Cell membrane</keyword>
<evidence type="ECO:0000256" key="1">
    <source>
        <dbReference type="ARBA" id="ARBA00004651"/>
    </source>
</evidence>
<evidence type="ECO:0000256" key="7">
    <source>
        <dbReference type="ARBA" id="ARBA00023170"/>
    </source>
</evidence>
<feature type="transmembrane region" description="Helical" evidence="12">
    <location>
        <begin position="190"/>
        <end position="213"/>
    </location>
</feature>
<evidence type="ECO:0000256" key="3">
    <source>
        <dbReference type="ARBA" id="ARBA00022692"/>
    </source>
</evidence>
<proteinExistence type="inferred from homology"/>
<feature type="transmembrane region" description="Helical" evidence="12">
    <location>
        <begin position="273"/>
        <end position="291"/>
    </location>
</feature>
<dbReference type="GO" id="GO:0007204">
    <property type="term" value="P:positive regulation of cytosolic calcium ion concentration"/>
    <property type="evidence" value="ECO:0007669"/>
    <property type="project" value="TreeGrafter"/>
</dbReference>
<dbReference type="GO" id="GO:0016493">
    <property type="term" value="F:C-C chemokine receptor activity"/>
    <property type="evidence" value="ECO:0007669"/>
    <property type="project" value="TreeGrafter"/>
</dbReference>
<dbReference type="InterPro" id="IPR005383">
    <property type="entry name" value="ACKR4"/>
</dbReference>
<comment type="subcellular location">
    <subcellularLocation>
        <location evidence="1">Cell membrane</location>
        <topology evidence="1">Multi-pass membrane protein</topology>
    </subcellularLocation>
</comment>
<evidence type="ECO:0000256" key="9">
    <source>
        <dbReference type="ARBA" id="ARBA00023224"/>
    </source>
</evidence>
<dbReference type="InterPro" id="IPR050119">
    <property type="entry name" value="CCR1-9-like"/>
</dbReference>
<dbReference type="InterPro" id="IPR000355">
    <property type="entry name" value="Chemokine_rcpt"/>
</dbReference>
<evidence type="ECO:0000256" key="6">
    <source>
        <dbReference type="ARBA" id="ARBA00023136"/>
    </source>
</evidence>
<dbReference type="PROSITE" id="PS50262">
    <property type="entry name" value="G_PROTEIN_RECEP_F1_2"/>
    <property type="match status" value="1"/>
</dbReference>
<name>A0AAE0V6H4_9TELE</name>
<dbReference type="GO" id="GO:0006955">
    <property type="term" value="P:immune response"/>
    <property type="evidence" value="ECO:0007669"/>
    <property type="project" value="TreeGrafter"/>
</dbReference>
<evidence type="ECO:0000256" key="4">
    <source>
        <dbReference type="ARBA" id="ARBA00022989"/>
    </source>
</evidence>
<dbReference type="SUPFAM" id="SSF81321">
    <property type="entry name" value="Family A G protein-coupled receptor-like"/>
    <property type="match status" value="1"/>
</dbReference>
<dbReference type="PRINTS" id="PR00237">
    <property type="entry name" value="GPCRRHODOPSN"/>
</dbReference>
<evidence type="ECO:0000256" key="8">
    <source>
        <dbReference type="ARBA" id="ARBA00023180"/>
    </source>
</evidence>
<dbReference type="GO" id="GO:0009897">
    <property type="term" value="C:external side of plasma membrane"/>
    <property type="evidence" value="ECO:0007669"/>
    <property type="project" value="TreeGrafter"/>
</dbReference>
<sequence>MHQDENYRLRLRRHAEKKKKKHNAGAFSPLSRPLPQMLKDGKKKHRKQVKKPGIFSVLSYSAQNKERFGKNYVLSLGSFKIILYNVGNKRLIVGAESNPESRKFKESYFKNSMDHSDNETFDYDEYGNFSYYIGYDDYSSICDKEDVRAFARVFLPVVYGLSLVVGLTGNTLVVAVYVYSKRLRTLMDTFLVHLAVADLLLLLTLPFWAAAAVQGWELGEVLCKIVTALYTINFTCSMLLLACISLDRYLSLFSGLKDCFLGRIFKRNYSTKLCLVVWTISFFLGIPDLVLSRVKELPNRRVCMVMYPSNMAIQARVGMEVIEVLLSFLVPLVLMMYCYFHVVRKLLEFPPENRGKRWTTIRVLLAMVGVFVLTQFPYNVVKFCRVLDVIHTLISHCGTSKALDHAAQITESLALIHCCLNPVLYVFIGSSFRSHVLRMAKAFGQRRRLARGREDCGVENSFNSHSQSQKTSTFSI</sequence>
<dbReference type="FunFam" id="1.20.1070.10:FF:000035">
    <property type="entry name" value="C-C chemokine receptor type 6"/>
    <property type="match status" value="1"/>
</dbReference>
<dbReference type="InterPro" id="IPR017452">
    <property type="entry name" value="GPCR_Rhodpsn_7TM"/>
</dbReference>
<dbReference type="PANTHER" id="PTHR10489">
    <property type="entry name" value="CELL ADHESION MOLECULE"/>
    <property type="match status" value="1"/>
</dbReference>
<keyword evidence="7 10" id="KW-0675">Receptor</keyword>
<organism evidence="14 15">
    <name type="scientific">Hemibagrus guttatus</name>
    <dbReference type="NCBI Taxonomy" id="175788"/>
    <lineage>
        <taxon>Eukaryota</taxon>
        <taxon>Metazoa</taxon>
        <taxon>Chordata</taxon>
        <taxon>Craniata</taxon>
        <taxon>Vertebrata</taxon>
        <taxon>Euteleostomi</taxon>
        <taxon>Actinopterygii</taxon>
        <taxon>Neopterygii</taxon>
        <taxon>Teleostei</taxon>
        <taxon>Ostariophysi</taxon>
        <taxon>Siluriformes</taxon>
        <taxon>Bagridae</taxon>
        <taxon>Hemibagrus</taxon>
    </lineage>
</organism>
<dbReference type="EMBL" id="JAUCMX010000005">
    <property type="protein sequence ID" value="KAK3545476.1"/>
    <property type="molecule type" value="Genomic_DNA"/>
</dbReference>
<reference evidence="14" key="1">
    <citation type="submission" date="2023-06" db="EMBL/GenBank/DDBJ databases">
        <title>Male Hemibagrus guttatus genome.</title>
        <authorList>
            <person name="Bian C."/>
        </authorList>
    </citation>
    <scope>NUCLEOTIDE SEQUENCE</scope>
    <source>
        <strain evidence="14">Male_cb2023</strain>
        <tissue evidence="14">Muscle</tissue>
    </source>
</reference>